<dbReference type="RefSeq" id="WP_049476238.1">
    <property type="nucleotide sequence ID" value="NZ_JAPAIP010000001.1"/>
</dbReference>
<accession>A0ABD4U2E9</accession>
<evidence type="ECO:0008006" key="3">
    <source>
        <dbReference type="Google" id="ProtNLM"/>
    </source>
</evidence>
<gene>
    <name evidence="1" type="ORF">OJ589_00950</name>
</gene>
<comment type="caution">
    <text evidence="1">The sequence shown here is derived from an EMBL/GenBank/DDBJ whole genome shotgun (WGS) entry which is preliminary data.</text>
</comment>
<proteinExistence type="predicted"/>
<protein>
    <recommendedName>
        <fullName evidence="3">Phage protein</fullName>
    </recommendedName>
</protein>
<reference evidence="1 2" key="1">
    <citation type="submission" date="2022-10" db="EMBL/GenBank/DDBJ databases">
        <title>Comparative genomic study of S. anginosus.</title>
        <authorList>
            <person name="Prasad A."/>
            <person name="Ene A."/>
            <person name="Jablonska S."/>
            <person name="Du J."/>
            <person name="Wolfe A.J."/>
            <person name="Putonti C."/>
        </authorList>
    </citation>
    <scope>NUCLEOTIDE SEQUENCE [LARGE SCALE GENOMIC DNA]</scope>
    <source>
        <strain evidence="1 2">UMB1339</strain>
    </source>
</reference>
<organism evidence="1 2">
    <name type="scientific">Streptococcus anginosus</name>
    <dbReference type="NCBI Taxonomy" id="1328"/>
    <lineage>
        <taxon>Bacteria</taxon>
        <taxon>Bacillati</taxon>
        <taxon>Bacillota</taxon>
        <taxon>Bacilli</taxon>
        <taxon>Lactobacillales</taxon>
        <taxon>Streptococcaceae</taxon>
        <taxon>Streptococcus</taxon>
        <taxon>Streptococcus anginosus group</taxon>
    </lineage>
</organism>
<dbReference type="EMBL" id="JAPAIP010000001">
    <property type="protein sequence ID" value="MCW1075749.1"/>
    <property type="molecule type" value="Genomic_DNA"/>
</dbReference>
<evidence type="ECO:0000313" key="1">
    <source>
        <dbReference type="EMBL" id="MCW1075749.1"/>
    </source>
</evidence>
<sequence length="61" mass="7265">MKIEMMLGIALLISIGILITSITINAAIINRLREKNRYYRSAKYRHKMFEQELILRNKIEK</sequence>
<evidence type="ECO:0000313" key="2">
    <source>
        <dbReference type="Proteomes" id="UP001208682"/>
    </source>
</evidence>
<dbReference type="AlphaFoldDB" id="A0ABD4U2E9"/>
<dbReference type="Proteomes" id="UP001208682">
    <property type="component" value="Unassembled WGS sequence"/>
</dbReference>
<name>A0ABD4U2E9_STRAP</name>